<dbReference type="AlphaFoldDB" id="A0A6A5KDF3"/>
<evidence type="ECO:0000313" key="1">
    <source>
        <dbReference type="EMBL" id="KAF1834300.1"/>
    </source>
</evidence>
<dbReference type="Proteomes" id="UP000800040">
    <property type="component" value="Unassembled WGS sequence"/>
</dbReference>
<accession>A0A6A5KDF3</accession>
<keyword evidence="2" id="KW-1185">Reference proteome</keyword>
<proteinExistence type="predicted"/>
<evidence type="ECO:0000313" key="2">
    <source>
        <dbReference type="Proteomes" id="UP000800040"/>
    </source>
</evidence>
<evidence type="ECO:0008006" key="3">
    <source>
        <dbReference type="Google" id="ProtNLM"/>
    </source>
</evidence>
<sequence>MRWKRTRNYLISDGGFERLINDVLTLILEQVTSTQDLRSLSLVSRRLYLHTVPILYRKIDLDLSRSSHHSLLRQLARRKSLRPSLIRRLSVKSLNGDHADAARDLCALFLKLSYFHELSWNSVLAAPRTILDTLTTRFPRARLLLTVTDNFSKWQSNPMSWEGLNMTRILQHPACLLLTHFHFAPGKAGRFPSTFKVDLIRMLTRNRVLKSLCVYAVFDMTVGFPDMSEFLQQQCLPKLENLQLHVFHDMLFTSRELAYWGSRGGWENLTSLSLYQVPQLLPFLGRAPKLRKLQIFSLIYDDMDLIDHHMAHEVGTNSFFPSLDELRFIPHSIPEYVPHQRAVAPWAILKRAPQLTVLDISRQHLPDGVVGISLATPTVSEIQQIRRYCPGLTKLRLNVRLIGNVAKWPHHILRELAAFQQPIELGLFLHQVEPRGATITNDRGSFSLALWYVNRERKRLHLSCKEPFSVGFRIVRPWKKMQPYWDSYSHAGASARLQKFEMDAPRERLTDMSLERLKEKKQKQFSMKIGWDRRGYGKEIRLREQTNSEDTDGDAEVVLYDVWA</sequence>
<reference evidence="1" key="1">
    <citation type="submission" date="2020-01" db="EMBL/GenBank/DDBJ databases">
        <authorList>
            <consortium name="DOE Joint Genome Institute"/>
            <person name="Haridas S."/>
            <person name="Albert R."/>
            <person name="Binder M."/>
            <person name="Bloem J."/>
            <person name="Labutti K."/>
            <person name="Salamov A."/>
            <person name="Andreopoulos B."/>
            <person name="Baker S.E."/>
            <person name="Barry K."/>
            <person name="Bills G."/>
            <person name="Bluhm B.H."/>
            <person name="Cannon C."/>
            <person name="Castanera R."/>
            <person name="Culley D.E."/>
            <person name="Daum C."/>
            <person name="Ezra D."/>
            <person name="Gonzalez J.B."/>
            <person name="Henrissat B."/>
            <person name="Kuo A."/>
            <person name="Liang C."/>
            <person name="Lipzen A."/>
            <person name="Lutzoni F."/>
            <person name="Magnuson J."/>
            <person name="Mondo S."/>
            <person name="Nolan M."/>
            <person name="Ohm R."/>
            <person name="Pangilinan J."/>
            <person name="Park H.-J."/>
            <person name="Ramirez L."/>
            <person name="Alfaro M."/>
            <person name="Sun H."/>
            <person name="Tritt A."/>
            <person name="Yoshinaga Y."/>
            <person name="Zwiers L.-H."/>
            <person name="Turgeon B.G."/>
            <person name="Goodwin S.B."/>
            <person name="Spatafora J.W."/>
            <person name="Crous P.W."/>
            <person name="Grigoriev I.V."/>
        </authorList>
    </citation>
    <scope>NUCLEOTIDE SEQUENCE</scope>
    <source>
        <strain evidence="1">P77</strain>
    </source>
</reference>
<dbReference type="EMBL" id="ML975304">
    <property type="protein sequence ID" value="KAF1834300.1"/>
    <property type="molecule type" value="Genomic_DNA"/>
</dbReference>
<organism evidence="1 2">
    <name type="scientific">Decorospora gaudefroyi</name>
    <dbReference type="NCBI Taxonomy" id="184978"/>
    <lineage>
        <taxon>Eukaryota</taxon>
        <taxon>Fungi</taxon>
        <taxon>Dikarya</taxon>
        <taxon>Ascomycota</taxon>
        <taxon>Pezizomycotina</taxon>
        <taxon>Dothideomycetes</taxon>
        <taxon>Pleosporomycetidae</taxon>
        <taxon>Pleosporales</taxon>
        <taxon>Pleosporineae</taxon>
        <taxon>Pleosporaceae</taxon>
        <taxon>Decorospora</taxon>
    </lineage>
</organism>
<protein>
    <recommendedName>
        <fullName evidence="3">F-box domain-containing protein</fullName>
    </recommendedName>
</protein>
<gene>
    <name evidence="1" type="ORF">BDW02DRAFT_598307</name>
</gene>
<name>A0A6A5KDF3_9PLEO</name>
<dbReference type="OrthoDB" id="3800024at2759"/>